<reference evidence="3" key="1">
    <citation type="submission" date="2025-08" db="UniProtKB">
        <authorList>
            <consortium name="RefSeq"/>
        </authorList>
    </citation>
    <scope>IDENTIFICATION</scope>
</reference>
<dbReference type="Pfam" id="PF24764">
    <property type="entry name" value="rva_4"/>
    <property type="match status" value="1"/>
</dbReference>
<dbReference type="GO" id="GO:0003676">
    <property type="term" value="F:nucleic acid binding"/>
    <property type="evidence" value="ECO:0007669"/>
    <property type="project" value="InterPro"/>
</dbReference>
<feature type="domain" description="Integrase catalytic" evidence="1">
    <location>
        <begin position="51"/>
        <end position="234"/>
    </location>
</feature>
<dbReference type="PANTHER" id="PTHR46791:SF5">
    <property type="entry name" value="CLR5 DOMAIN-CONTAINING PROTEIN-RELATED"/>
    <property type="match status" value="1"/>
</dbReference>
<dbReference type="SUPFAM" id="SSF53098">
    <property type="entry name" value="Ribonuclease H-like"/>
    <property type="match status" value="1"/>
</dbReference>
<evidence type="ECO:0000259" key="1">
    <source>
        <dbReference type="PROSITE" id="PS50994"/>
    </source>
</evidence>
<dbReference type="PANTHER" id="PTHR46791">
    <property type="entry name" value="EXPRESSED PROTEIN"/>
    <property type="match status" value="1"/>
</dbReference>
<organism evidence="2 3">
    <name type="scientific">Acanthaster planci</name>
    <name type="common">Crown-of-thorns starfish</name>
    <dbReference type="NCBI Taxonomy" id="133434"/>
    <lineage>
        <taxon>Eukaryota</taxon>
        <taxon>Metazoa</taxon>
        <taxon>Echinodermata</taxon>
        <taxon>Eleutherozoa</taxon>
        <taxon>Asterozoa</taxon>
        <taxon>Asteroidea</taxon>
        <taxon>Valvatacea</taxon>
        <taxon>Valvatida</taxon>
        <taxon>Acanthasteridae</taxon>
        <taxon>Acanthaster</taxon>
    </lineage>
</organism>
<dbReference type="OMA" id="NRESHIT"/>
<accession>A0A8B7XUQ0</accession>
<dbReference type="PROSITE" id="PS50994">
    <property type="entry name" value="INTEGRASE"/>
    <property type="match status" value="1"/>
</dbReference>
<dbReference type="RefSeq" id="XP_022083957.1">
    <property type="nucleotide sequence ID" value="XM_022228265.1"/>
</dbReference>
<dbReference type="InterPro" id="IPR036397">
    <property type="entry name" value="RNaseH_sf"/>
</dbReference>
<keyword evidence="2" id="KW-1185">Reference proteome</keyword>
<dbReference type="Proteomes" id="UP000694845">
    <property type="component" value="Unplaced"/>
</dbReference>
<dbReference type="Gene3D" id="3.30.420.10">
    <property type="entry name" value="Ribonuclease H-like superfamily/Ribonuclease H"/>
    <property type="match status" value="1"/>
</dbReference>
<evidence type="ECO:0000313" key="3">
    <source>
        <dbReference type="RefSeq" id="XP_022083957.1"/>
    </source>
</evidence>
<dbReference type="GO" id="GO:0015074">
    <property type="term" value="P:DNA integration"/>
    <property type="evidence" value="ECO:0007669"/>
    <property type="project" value="InterPro"/>
</dbReference>
<dbReference type="InterPro" id="IPR012337">
    <property type="entry name" value="RNaseH-like_sf"/>
</dbReference>
<evidence type="ECO:0000313" key="2">
    <source>
        <dbReference type="Proteomes" id="UP000694845"/>
    </source>
</evidence>
<dbReference type="InterPro" id="IPR058913">
    <property type="entry name" value="Integrase_dom_put"/>
</dbReference>
<sequence>MPRAGYKTVDGYLLSQGLRVQRQRIRDSLYRLEPERQELRRVSAVHRRHYSVESPLSLWHIDGHHKLIRWRLVTHGGIDGFSRAVVYLKCSTNNKAATVLQLFTDAVSNWGLPSRVRSDHGVENTQVAAFMLQHPLRGPGRGSFITGRSVHNARIERLWRDLHEQVTSSFCRLFRSFEARGILDPDNEMHLFCLHSVFLPRINHCITCFKDMWNNHRIRTAGNKTPLQLFVSGLHTRRGSTLGREHFEIMNEEESRDLGIDPSAPLPAGDNADSDVGLVVPHTVCTLSEDQLVHFNQQIEFRENTFQHDVFDDRVYLFGLETLHDTLQD</sequence>
<proteinExistence type="predicted"/>
<dbReference type="OrthoDB" id="2686689at2759"/>
<dbReference type="KEGG" id="aplc:110975636"/>
<dbReference type="InterPro" id="IPR001584">
    <property type="entry name" value="Integrase_cat-core"/>
</dbReference>
<gene>
    <name evidence="3" type="primary">LOC110975636</name>
</gene>
<name>A0A8B7XUQ0_ACAPL</name>
<dbReference type="AlphaFoldDB" id="A0A8B7XUQ0"/>
<protein>
    <submittedName>
        <fullName evidence="3">Uncharacterized protein LOC110975636</fullName>
    </submittedName>
</protein>
<dbReference type="GeneID" id="110975636"/>